<dbReference type="Proteomes" id="UP000295197">
    <property type="component" value="Unassembled WGS sequence"/>
</dbReference>
<reference evidence="1 2" key="1">
    <citation type="submission" date="2019-03" db="EMBL/GenBank/DDBJ databases">
        <title>Genomic Encyclopedia of Type Strains, Phase IV (KMG-IV): sequencing the most valuable type-strain genomes for metagenomic binning, comparative biology and taxonomic classification.</title>
        <authorList>
            <person name="Goeker M."/>
        </authorList>
    </citation>
    <scope>NUCLEOTIDE SEQUENCE [LARGE SCALE GENOMIC DNA]</scope>
    <source>
        <strain evidence="1 2">DSM 22362</strain>
    </source>
</reference>
<organism evidence="1 2">
    <name type="scientific">Sphingobacterium alimentarium</name>
    <dbReference type="NCBI Taxonomy" id="797292"/>
    <lineage>
        <taxon>Bacteria</taxon>
        <taxon>Pseudomonadati</taxon>
        <taxon>Bacteroidota</taxon>
        <taxon>Sphingobacteriia</taxon>
        <taxon>Sphingobacteriales</taxon>
        <taxon>Sphingobacteriaceae</taxon>
        <taxon>Sphingobacterium</taxon>
    </lineage>
</organism>
<dbReference type="AlphaFoldDB" id="A0A4R3VQW5"/>
<proteinExistence type="predicted"/>
<evidence type="ECO:0000313" key="1">
    <source>
        <dbReference type="EMBL" id="TCV08026.1"/>
    </source>
</evidence>
<protein>
    <recommendedName>
        <fullName evidence="3">Glycosyltransferase involved in cell wall biosynthesis</fullName>
    </recommendedName>
</protein>
<name>A0A4R3VQW5_9SPHI</name>
<comment type="caution">
    <text evidence="1">The sequence shown here is derived from an EMBL/GenBank/DDBJ whole genome shotgun (WGS) entry which is preliminary data.</text>
</comment>
<gene>
    <name evidence="1" type="ORF">EDC17_104912</name>
</gene>
<evidence type="ECO:0008006" key="3">
    <source>
        <dbReference type="Google" id="ProtNLM"/>
    </source>
</evidence>
<dbReference type="Gene3D" id="3.40.50.2000">
    <property type="entry name" value="Glycogen Phosphorylase B"/>
    <property type="match status" value="2"/>
</dbReference>
<dbReference type="SUPFAM" id="SSF53756">
    <property type="entry name" value="UDP-Glycosyltransferase/glycogen phosphorylase"/>
    <property type="match status" value="1"/>
</dbReference>
<dbReference type="EMBL" id="SMBZ01000049">
    <property type="protein sequence ID" value="TCV08026.1"/>
    <property type="molecule type" value="Genomic_DNA"/>
</dbReference>
<dbReference type="OrthoDB" id="6385861at2"/>
<sequence>MKGKVLFLVFHGFDKHNGISKKIWAQIRGLEQCGADVHLCYYDVLPDGRCVWIVNDEIIADLGRGFMAKIKKRYDFSCLTEYVKRQKFSLIYIRSYHNADPFTIGMIKQFRADNARVVMEIPTFPYDQEYIRFRDRIVQWPDRIFRRLFASHLDAIVTFSPNEKIFGQQTIRISNGVDFDALPLRSPLSPKLGELHLLAVAEIHYWHGYDRLILGLANYYIENPKLKVYFHLVGHFNNVDEEREFRELVTSSKLDSYVKYYGALSGEKLDQVFDHTSFAIGSLGRHRSGITYIRTLKNREYAARGIPFIYSEVDEDFEGKPYTLKAPADDSAIDISTIISFCRNIQFEPFAIRNDIQMLSWTCQMRKVIDVLKIKL</sequence>
<dbReference type="RefSeq" id="WP_132778729.1">
    <property type="nucleotide sequence ID" value="NZ_SMBZ01000049.1"/>
</dbReference>
<keyword evidence="2" id="KW-1185">Reference proteome</keyword>
<evidence type="ECO:0000313" key="2">
    <source>
        <dbReference type="Proteomes" id="UP000295197"/>
    </source>
</evidence>
<accession>A0A4R3VQW5</accession>